<evidence type="ECO:0000313" key="2">
    <source>
        <dbReference type="Proteomes" id="UP001056648"/>
    </source>
</evidence>
<dbReference type="Proteomes" id="UP001056648">
    <property type="component" value="Chromosome 2"/>
</dbReference>
<gene>
    <name evidence="1" type="ORF">NDR89_23170</name>
</gene>
<dbReference type="RefSeq" id="WP_252252952.1">
    <property type="nucleotide sequence ID" value="NZ_CP098736.1"/>
</dbReference>
<protein>
    <submittedName>
        <fullName evidence="1">Uncharacterized protein</fullName>
    </submittedName>
</protein>
<accession>A0ABY4VQG0</accession>
<proteinExistence type="predicted"/>
<organism evidence="1 2">
    <name type="scientific">Cupriavidus gilardii</name>
    <dbReference type="NCBI Taxonomy" id="82541"/>
    <lineage>
        <taxon>Bacteria</taxon>
        <taxon>Pseudomonadati</taxon>
        <taxon>Pseudomonadota</taxon>
        <taxon>Betaproteobacteria</taxon>
        <taxon>Burkholderiales</taxon>
        <taxon>Burkholderiaceae</taxon>
        <taxon>Cupriavidus</taxon>
    </lineage>
</organism>
<name>A0ABY4VQG0_9BURK</name>
<keyword evidence="2" id="KW-1185">Reference proteome</keyword>
<reference evidence="1" key="1">
    <citation type="submission" date="2022-06" db="EMBL/GenBank/DDBJ databases">
        <title>Complete genome sequence and characterization of Cupriavidus gilardii QJ1 isolated from contaminating cells.</title>
        <authorList>
            <person name="Qi J."/>
        </authorList>
    </citation>
    <scope>NUCLEOTIDE SEQUENCE</scope>
    <source>
        <strain evidence="1">QJ1</strain>
    </source>
</reference>
<sequence>MAKKWPEGVAMAEVPIYGQRVWLVFDRETDREVRDFFGVEPAAESVAGHAGVFTQRDSGRAEFVLAAFASKDSADWVCTASHECVHMAYYVLDCVGVEHDAGNHEAFAYLQGWLLGEVMAAYAKWRKKKRVK</sequence>
<evidence type="ECO:0000313" key="1">
    <source>
        <dbReference type="EMBL" id="USE79495.1"/>
    </source>
</evidence>
<dbReference type="EMBL" id="CP098736">
    <property type="protein sequence ID" value="USE79495.1"/>
    <property type="molecule type" value="Genomic_DNA"/>
</dbReference>